<feature type="active site" evidence="4">
    <location>
        <position position="359"/>
    </location>
</feature>
<dbReference type="InterPro" id="IPR036821">
    <property type="entry name" value="Peptide_deformylase_sf"/>
</dbReference>
<dbReference type="STRING" id="683125.SAMN05660206_1085"/>
<dbReference type="Gene3D" id="3.90.45.10">
    <property type="entry name" value="Peptide deformylase"/>
    <property type="match status" value="1"/>
</dbReference>
<dbReference type="InterPro" id="IPR023635">
    <property type="entry name" value="Peptide_deformylase"/>
</dbReference>
<keyword evidence="3 4" id="KW-0378">Hydrolase</keyword>
<dbReference type="Proteomes" id="UP000198785">
    <property type="component" value="Unassembled WGS sequence"/>
</dbReference>
<gene>
    <name evidence="4" type="primary">def</name>
    <name evidence="5" type="ORF">SAMN05660206_1085</name>
</gene>
<proteinExistence type="inferred from homology"/>
<evidence type="ECO:0000313" key="6">
    <source>
        <dbReference type="Proteomes" id="UP000198785"/>
    </source>
</evidence>
<reference evidence="5 6" key="1">
    <citation type="submission" date="2016-10" db="EMBL/GenBank/DDBJ databases">
        <authorList>
            <person name="de Groot N.N."/>
        </authorList>
    </citation>
    <scope>NUCLEOTIDE SEQUENCE [LARGE SCALE GENOMIC DNA]</scope>
    <source>
        <strain evidence="5 6">DSM 22789</strain>
    </source>
</reference>
<dbReference type="HAMAP" id="MF_00163">
    <property type="entry name" value="Pep_deformylase"/>
    <property type="match status" value="1"/>
</dbReference>
<evidence type="ECO:0000313" key="5">
    <source>
        <dbReference type="EMBL" id="SFS96793.1"/>
    </source>
</evidence>
<dbReference type="CDD" id="cd00487">
    <property type="entry name" value="Pep_deformylase"/>
    <property type="match status" value="1"/>
</dbReference>
<sequence>MAVLLPFFLSAQNYVQQIEQYRQEQLLHLNQKSKGPVAEQNLVYIQHFVPQEVFRAEANVEYLYNEPTFRMPTLDGTSKTFKRFALLHFSLQGKSLTLTAYQSVGILSTQVSPYLFLPFLDLTTGETTYESGRYLDVKISDIQADKLILDFNKAYNPYCAYSSGYRCPQPPLENFLDVAIEAGEKKYTGPKHQREQDNSMAKNFNDGEKELILSGGENDKMYVLQTTVEKDSIILRTLSDDIKFDDPLLPVLASRMLATVQNPEQAGVGIAAPQVGVNKNAIWVQRFDKEGSPFEFYINPKIVWRSKLLRKGAEGCLSIPDRREDVIRNYSIKLQYTSKKGKTVDELIEGFTAVIFQHEVDHLYAILYPDRLEEQQSKDIVPLAEKIEFSIEKGTILP</sequence>
<comment type="function">
    <text evidence="4">Removes the formyl group from the N-terminal Met of newly synthesized proteins. Requires at least a dipeptide for an efficient rate of reaction. N-terminal L-methionine is a prerequisite for activity but the enzyme has broad specificity at other positions.</text>
</comment>
<evidence type="ECO:0000256" key="4">
    <source>
        <dbReference type="HAMAP-Rule" id="MF_00163"/>
    </source>
</evidence>
<feature type="binding site" evidence="4">
    <location>
        <position position="362"/>
    </location>
    <ligand>
        <name>Fe cation</name>
        <dbReference type="ChEBI" id="CHEBI:24875"/>
    </ligand>
</feature>
<comment type="catalytic activity">
    <reaction evidence="4">
        <text>N-terminal N-formyl-L-methionyl-[peptide] + H2O = N-terminal L-methionyl-[peptide] + formate</text>
        <dbReference type="Rhea" id="RHEA:24420"/>
        <dbReference type="Rhea" id="RHEA-COMP:10639"/>
        <dbReference type="Rhea" id="RHEA-COMP:10640"/>
        <dbReference type="ChEBI" id="CHEBI:15377"/>
        <dbReference type="ChEBI" id="CHEBI:15740"/>
        <dbReference type="ChEBI" id="CHEBI:49298"/>
        <dbReference type="ChEBI" id="CHEBI:64731"/>
        <dbReference type="EC" id="3.5.1.88"/>
    </reaction>
</comment>
<dbReference type="GO" id="GO:0006412">
    <property type="term" value="P:translation"/>
    <property type="evidence" value="ECO:0007669"/>
    <property type="project" value="UniProtKB-UniRule"/>
</dbReference>
<dbReference type="AlphaFoldDB" id="A0A1I6U5S8"/>
<dbReference type="SUPFAM" id="SSF56420">
    <property type="entry name" value="Peptide deformylase"/>
    <property type="match status" value="1"/>
</dbReference>
<dbReference type="EMBL" id="FOZZ01000008">
    <property type="protein sequence ID" value="SFS96793.1"/>
    <property type="molecule type" value="Genomic_DNA"/>
</dbReference>
<evidence type="ECO:0000256" key="2">
    <source>
        <dbReference type="ARBA" id="ARBA00022723"/>
    </source>
</evidence>
<keyword evidence="4" id="KW-0408">Iron</keyword>
<accession>A0A1I6U5S8</accession>
<feature type="binding site" evidence="4">
    <location>
        <position position="358"/>
    </location>
    <ligand>
        <name>Fe cation</name>
        <dbReference type="ChEBI" id="CHEBI:24875"/>
    </ligand>
</feature>
<dbReference type="PANTHER" id="PTHR10458">
    <property type="entry name" value="PEPTIDE DEFORMYLASE"/>
    <property type="match status" value="1"/>
</dbReference>
<dbReference type="EC" id="3.5.1.88" evidence="4"/>
<comment type="cofactor">
    <cofactor evidence="4">
        <name>Fe(2+)</name>
        <dbReference type="ChEBI" id="CHEBI:29033"/>
    </cofactor>
    <text evidence="4">Binds 1 Fe(2+) ion.</text>
</comment>
<dbReference type="Pfam" id="PF07920">
    <property type="entry name" value="DUF1684"/>
    <property type="match status" value="1"/>
</dbReference>
<dbReference type="GO" id="GO:0046872">
    <property type="term" value="F:metal ion binding"/>
    <property type="evidence" value="ECO:0007669"/>
    <property type="project" value="UniProtKB-KW"/>
</dbReference>
<dbReference type="GO" id="GO:0042586">
    <property type="term" value="F:peptide deformylase activity"/>
    <property type="evidence" value="ECO:0007669"/>
    <property type="project" value="UniProtKB-UniRule"/>
</dbReference>
<keyword evidence="2 4" id="KW-0479">Metal-binding</keyword>
<evidence type="ECO:0000256" key="1">
    <source>
        <dbReference type="ARBA" id="ARBA00010759"/>
    </source>
</evidence>
<keyword evidence="4" id="KW-0648">Protein biosynthesis</keyword>
<dbReference type="Pfam" id="PF01327">
    <property type="entry name" value="Pep_deformylase"/>
    <property type="match status" value="1"/>
</dbReference>
<evidence type="ECO:0000256" key="3">
    <source>
        <dbReference type="ARBA" id="ARBA00022801"/>
    </source>
</evidence>
<feature type="binding site" evidence="4">
    <location>
        <position position="316"/>
    </location>
    <ligand>
        <name>Fe cation</name>
        <dbReference type="ChEBI" id="CHEBI:24875"/>
    </ligand>
</feature>
<organism evidence="5 6">
    <name type="scientific">Sphingobacterium wenxiniae</name>
    <dbReference type="NCBI Taxonomy" id="683125"/>
    <lineage>
        <taxon>Bacteria</taxon>
        <taxon>Pseudomonadati</taxon>
        <taxon>Bacteroidota</taxon>
        <taxon>Sphingobacteriia</taxon>
        <taxon>Sphingobacteriales</taxon>
        <taxon>Sphingobacteriaceae</taxon>
        <taxon>Sphingobacterium</taxon>
    </lineage>
</organism>
<comment type="similarity">
    <text evidence="1 4">Belongs to the polypeptide deformylase family.</text>
</comment>
<dbReference type="NCBIfam" id="TIGR00079">
    <property type="entry name" value="pept_deformyl"/>
    <property type="match status" value="1"/>
</dbReference>
<keyword evidence="6" id="KW-1185">Reference proteome</keyword>
<dbReference type="PRINTS" id="PR01576">
    <property type="entry name" value="PDEFORMYLASE"/>
</dbReference>
<dbReference type="InterPro" id="IPR012467">
    <property type="entry name" value="DUF1684"/>
</dbReference>
<dbReference type="PANTHER" id="PTHR10458:SF22">
    <property type="entry name" value="PEPTIDE DEFORMYLASE"/>
    <property type="match status" value="1"/>
</dbReference>
<protein>
    <recommendedName>
        <fullName evidence="4">Peptide deformylase</fullName>
        <shortName evidence="4">PDF</shortName>
        <ecNumber evidence="4">3.5.1.88</ecNumber>
    </recommendedName>
    <alternativeName>
        <fullName evidence="4">Polypeptide deformylase</fullName>
    </alternativeName>
</protein>
<name>A0A1I6U5S8_9SPHI</name>